<dbReference type="SUPFAM" id="SSF53474">
    <property type="entry name" value="alpha/beta-Hydrolases"/>
    <property type="match status" value="1"/>
</dbReference>
<dbReference type="Gene3D" id="2.130.10.10">
    <property type="entry name" value="YVTN repeat-like/Quinoprotein amine dehydrogenase"/>
    <property type="match status" value="2"/>
</dbReference>
<dbReference type="InterPro" id="IPR029058">
    <property type="entry name" value="AB_hydrolase_fold"/>
</dbReference>
<dbReference type="InterPro" id="IPR015943">
    <property type="entry name" value="WD40/YVTN_repeat-like_dom_sf"/>
</dbReference>
<dbReference type="OrthoDB" id="1658288at2759"/>
<dbReference type="Gene3D" id="3.40.50.300">
    <property type="entry name" value="P-loop containing nucleotide triphosphate hydrolases"/>
    <property type="match status" value="1"/>
</dbReference>
<dbReference type="InterPro" id="IPR054471">
    <property type="entry name" value="GPIID_WHD"/>
</dbReference>
<dbReference type="SUPFAM" id="SSF52540">
    <property type="entry name" value="P-loop containing nucleoside triphosphate hydrolases"/>
    <property type="match status" value="1"/>
</dbReference>
<dbReference type="PANTHER" id="PTHR10039:SF16">
    <property type="entry name" value="GPI INOSITOL-DEACYLASE"/>
    <property type="match status" value="1"/>
</dbReference>
<keyword evidence="5" id="KW-1185">Reference proteome</keyword>
<dbReference type="Pfam" id="PF24883">
    <property type="entry name" value="NPHP3_N"/>
    <property type="match status" value="1"/>
</dbReference>
<dbReference type="EMBL" id="JAGPXC010000002">
    <property type="protein sequence ID" value="KAH6656268.1"/>
    <property type="molecule type" value="Genomic_DNA"/>
</dbReference>
<organism evidence="4 5">
    <name type="scientific">Truncatella angustata</name>
    <dbReference type="NCBI Taxonomy" id="152316"/>
    <lineage>
        <taxon>Eukaryota</taxon>
        <taxon>Fungi</taxon>
        <taxon>Dikarya</taxon>
        <taxon>Ascomycota</taxon>
        <taxon>Pezizomycotina</taxon>
        <taxon>Sordariomycetes</taxon>
        <taxon>Xylariomycetidae</taxon>
        <taxon>Amphisphaeriales</taxon>
        <taxon>Sporocadaceae</taxon>
        <taxon>Truncatella</taxon>
    </lineage>
</organism>
<evidence type="ECO:0000259" key="2">
    <source>
        <dbReference type="Pfam" id="PF22939"/>
    </source>
</evidence>
<dbReference type="Proteomes" id="UP000758603">
    <property type="component" value="Unassembled WGS sequence"/>
</dbReference>
<gene>
    <name evidence="4" type="ORF">BKA67DRAFT_551404</name>
</gene>
<dbReference type="PANTHER" id="PTHR10039">
    <property type="entry name" value="AMELOGENIN"/>
    <property type="match status" value="1"/>
</dbReference>
<proteinExistence type="predicted"/>
<protein>
    <recommendedName>
        <fullName evidence="6">NACHT domain-containing protein</fullName>
    </recommendedName>
</protein>
<evidence type="ECO:0000313" key="4">
    <source>
        <dbReference type="EMBL" id="KAH6656268.1"/>
    </source>
</evidence>
<dbReference type="SUPFAM" id="SSF50998">
    <property type="entry name" value="Quinoprotein alcohol dehydrogenase-like"/>
    <property type="match status" value="1"/>
</dbReference>
<evidence type="ECO:0008006" key="6">
    <source>
        <dbReference type="Google" id="ProtNLM"/>
    </source>
</evidence>
<dbReference type="Pfam" id="PF22939">
    <property type="entry name" value="WHD_GPIID"/>
    <property type="match status" value="1"/>
</dbReference>
<dbReference type="InterPro" id="IPR056884">
    <property type="entry name" value="NPHP3-like_N"/>
</dbReference>
<dbReference type="Gene3D" id="3.40.50.1820">
    <property type="entry name" value="alpha/beta hydrolase"/>
    <property type="match status" value="1"/>
</dbReference>
<dbReference type="RefSeq" id="XP_045960502.1">
    <property type="nucleotide sequence ID" value="XM_046101743.1"/>
</dbReference>
<dbReference type="InterPro" id="IPR027417">
    <property type="entry name" value="P-loop_NTPase"/>
</dbReference>
<evidence type="ECO:0000259" key="3">
    <source>
        <dbReference type="Pfam" id="PF24883"/>
    </source>
</evidence>
<evidence type="ECO:0000313" key="5">
    <source>
        <dbReference type="Proteomes" id="UP000758603"/>
    </source>
</evidence>
<accession>A0A9P8ZZK3</accession>
<feature type="domain" description="GPI inositol-deacylase winged helix" evidence="2">
    <location>
        <begin position="555"/>
        <end position="628"/>
    </location>
</feature>
<dbReference type="InterPro" id="IPR011047">
    <property type="entry name" value="Quinoprotein_ADH-like_sf"/>
</dbReference>
<feature type="domain" description="Nephrocystin 3-like N-terminal" evidence="3">
    <location>
        <begin position="284"/>
        <end position="447"/>
    </location>
</feature>
<reference evidence="4" key="1">
    <citation type="journal article" date="2021" name="Nat. Commun.">
        <title>Genetic determinants of endophytism in the Arabidopsis root mycobiome.</title>
        <authorList>
            <person name="Mesny F."/>
            <person name="Miyauchi S."/>
            <person name="Thiergart T."/>
            <person name="Pickel B."/>
            <person name="Atanasova L."/>
            <person name="Karlsson M."/>
            <person name="Huettel B."/>
            <person name="Barry K.W."/>
            <person name="Haridas S."/>
            <person name="Chen C."/>
            <person name="Bauer D."/>
            <person name="Andreopoulos W."/>
            <person name="Pangilinan J."/>
            <person name="LaButti K."/>
            <person name="Riley R."/>
            <person name="Lipzen A."/>
            <person name="Clum A."/>
            <person name="Drula E."/>
            <person name="Henrissat B."/>
            <person name="Kohler A."/>
            <person name="Grigoriev I.V."/>
            <person name="Martin F.M."/>
            <person name="Hacquard S."/>
        </authorList>
    </citation>
    <scope>NUCLEOTIDE SEQUENCE</scope>
    <source>
        <strain evidence="4">MPI-SDFR-AT-0073</strain>
    </source>
</reference>
<sequence>MTWSLNRDLNYFWPLQFLPQEADIRDTRILSFGYNADFRPGSGKTKASILDFSKDLLYDLKFAQDESGAEICDLKMGEKPIIFVVHSMGGLLIKEAYLQGQNDPTYQDIVKAITSIIFLSTPHRGTHLAETLNRILQVSFVTSPMQFIAELIEGSQTLQKLNEQFRHVAPKLRIVSFYETRPTPIAKKAHVMVLEKDSSVLGYPGEISKPLDADHHGVCKYESRDDPRYVTVRNALKSLIGKADPSPPAQILGKDTASNFQAYLDVAESPEKDYNFFRDQWVNGTCAWLLSHEAFESWINANDHQARLLWIHGNAASGKSVLSSFVVEHLVQSGLLCGYFFVRYSDLKKRAPSLILRSIACQIAANVPAYAEKIRELEAVAPHLKTAHFRLVWQSLYKQILLQLPKDQPIYLVLDGLDEADHPGNLIKLFGDLQLISWPLRILLVSRKTHEISSAWLRLGRHVHTETIPLEGNSEDFRSYISQEMDMADDEAYREEVTQRLLERARGNFLWVHLTVQKINGCYTTKDIEEALTNLPPGMENLYNRMAQAVQAQASKDGHRLGMSILGWAACAQRLLSVDELGDALSSEGLIEMHRTIGNLCGGFVVVDIEGKVSMVHETARDYLMRADQGPERPFLVDKKASHMALFQRCITRLTDPALRSLITRNRPPGLLDYAASYWFIHLSHCNFMDPHVLSTTAKFFKGRHILTWISIAATAQQLKTLVVASRYLTDIVQKLRRAESGMPLDFRQAIDVIDGWATDMVKIVGKFGDRLIKYPDSILKLIPPFCPETSMIYQQFGRRESKSLQVSFSGNSTWDDCLARFSMDEGLVASAVVTGGSHIAILATVRCTSHIYLYNSHTFERQRCMNHPERVFNIHLDRSGKVLVSYGYLTTRVWDVTNGKCLKVLTNPDRRPKPHTMVFFDEGKRFIIGSEDRCVRSFSLDAEDDEGWKEIVQIEEQNLENTMLNFPMCSALSPDGTMIAYGYRAYPMTVWELEPANLIAHCSLELDSTDMTIQENTFGEVFRVAWHPLSDDREVFGLTQVGLLFKWSPYEDVPSATVNTTAHNMAVSEDGVLIATGDALGTVKVFATADLSMLYQLSSQDPVMSIIFSTDSRRLYDVRGSYGNVWQPNTLARIADTSEYPDHNSDSISEVESFAGNSLQPEHHTVRTDNVITIAGQSVGSLYCYGTEDGIAALCEVGCGKIMELERLESFMPIEQVAWSVDGKLVCIAQLGGKLSIKRVLRAGVNGGSVEVQQQLELQLPPDHGHITQLIFHSTRYQLLISTPKRLFLLDIVSSGLKQTDLSQDIRVRWVSHSALPDYLLGFDSTKMHIYEWSSLKQLISETRTYFPPRTESRTSTLPTGPSLFRSGTSLKAEHDFLGRLVASDTDSSNILLQLWSSYTLDQVKPEYLIFDVDEVVKSCNEIGDDTLPNKSGDARQLSYSLLPTEVASCIREPLACLSRGRLVFLDIDRWICTWRLPSAVSRASRVPTRGGGGFRRAGGDKVSSHSMDINGVEMHYFLPGDWVTADEAHLCEVMTDGTLLCPRHGDVAAVQCARLRS</sequence>
<dbReference type="GeneID" id="70130635"/>
<name>A0A9P8ZZK3_9PEZI</name>
<evidence type="ECO:0000256" key="1">
    <source>
        <dbReference type="ARBA" id="ARBA00022737"/>
    </source>
</evidence>
<comment type="caution">
    <text evidence="4">The sequence shown here is derived from an EMBL/GenBank/DDBJ whole genome shotgun (WGS) entry which is preliminary data.</text>
</comment>
<keyword evidence="1" id="KW-0677">Repeat</keyword>